<gene>
    <name evidence="1" type="ORF">PODLI_1B007972</name>
</gene>
<reference evidence="1" key="1">
    <citation type="submission" date="2022-12" db="EMBL/GenBank/DDBJ databases">
        <authorList>
            <person name="Alioto T."/>
            <person name="Alioto T."/>
            <person name="Gomez Garrido J."/>
        </authorList>
    </citation>
    <scope>NUCLEOTIDE SEQUENCE</scope>
</reference>
<evidence type="ECO:0000313" key="1">
    <source>
        <dbReference type="EMBL" id="CAI5778100.1"/>
    </source>
</evidence>
<name>A0AA35KH32_9SAUR</name>
<sequence length="63" mass="7227">MCYLKSEVRINIQGQFRNQLKGFGKRKKSGQLRLMEAVVKIKVAEWCLITNQPITNTTVSLCL</sequence>
<dbReference type="Proteomes" id="UP001178461">
    <property type="component" value="Chromosome 6"/>
</dbReference>
<dbReference type="EMBL" id="OX395131">
    <property type="protein sequence ID" value="CAI5778100.1"/>
    <property type="molecule type" value="Genomic_DNA"/>
</dbReference>
<proteinExistence type="predicted"/>
<protein>
    <submittedName>
        <fullName evidence="1">Uncharacterized protein</fullName>
    </submittedName>
</protein>
<organism evidence="1 2">
    <name type="scientific">Podarcis lilfordi</name>
    <name type="common">Lilford's wall lizard</name>
    <dbReference type="NCBI Taxonomy" id="74358"/>
    <lineage>
        <taxon>Eukaryota</taxon>
        <taxon>Metazoa</taxon>
        <taxon>Chordata</taxon>
        <taxon>Craniata</taxon>
        <taxon>Vertebrata</taxon>
        <taxon>Euteleostomi</taxon>
        <taxon>Lepidosauria</taxon>
        <taxon>Squamata</taxon>
        <taxon>Bifurcata</taxon>
        <taxon>Unidentata</taxon>
        <taxon>Episquamata</taxon>
        <taxon>Laterata</taxon>
        <taxon>Lacertibaenia</taxon>
        <taxon>Lacertidae</taxon>
        <taxon>Podarcis</taxon>
    </lineage>
</organism>
<dbReference type="AlphaFoldDB" id="A0AA35KH32"/>
<keyword evidence="2" id="KW-1185">Reference proteome</keyword>
<evidence type="ECO:0000313" key="2">
    <source>
        <dbReference type="Proteomes" id="UP001178461"/>
    </source>
</evidence>
<accession>A0AA35KH32</accession>